<reference evidence="1 2" key="1">
    <citation type="journal article" date="2015" name="Int. J. Syst. Evol. Microbiol.">
        <title>Acinetobacter equi sp. nov. isolated from horse faeces.</title>
        <authorList>
            <person name="Poppel M.T."/>
            <person name="Skiebe E."/>
            <person name="Laue M."/>
            <person name="Bergmann H."/>
            <person name="Ebersberger I."/>
            <person name="Garn T."/>
            <person name="Fruth A."/>
            <person name="Baumgardt S."/>
            <person name="Busse H.J."/>
            <person name="Wilharm G."/>
        </authorList>
    </citation>
    <scope>NUCLEOTIDE SEQUENCE [LARGE SCALE GENOMIC DNA]</scope>
    <source>
        <strain evidence="1 2">114</strain>
    </source>
</reference>
<dbReference type="PANTHER" id="PTHR39166">
    <property type="entry name" value="BLL1166 PROTEIN"/>
    <property type="match status" value="1"/>
</dbReference>
<dbReference type="RefSeq" id="WP_054580667.1">
    <property type="nucleotide sequence ID" value="NZ_CP012808.1"/>
</dbReference>
<dbReference type="STRING" id="1324350.AOY20_04030"/>
<dbReference type="PANTHER" id="PTHR39166:SF1">
    <property type="entry name" value="BLL1166 PROTEIN"/>
    <property type="match status" value="1"/>
</dbReference>
<evidence type="ECO:0008006" key="3">
    <source>
        <dbReference type="Google" id="ProtNLM"/>
    </source>
</evidence>
<protein>
    <recommendedName>
        <fullName evidence="3">Nitrate reductase</fullName>
    </recommendedName>
</protein>
<keyword evidence="2" id="KW-1185">Reference proteome</keyword>
<sequence length="199" mass="23529">MKNDEQLRKRNRREKHDLKQLKTIISQHAVIPKILSSLKQFSIPLYLAAGVIRNTVWAHLHDIEYDLNRTEIDVIFYDSHDDGSFYQDIENVLSKIFPHIKWDVTNQALVHQWYKTDRGESIAPLFYALSLWPETATAVAIRLTENNKLECIAPFGLSDLFELKLRWNSKLVSYEVFQHRISSKKFLEKWYLLKLIKDT</sequence>
<evidence type="ECO:0000313" key="1">
    <source>
        <dbReference type="EMBL" id="ALH94768.1"/>
    </source>
</evidence>
<dbReference type="InterPro" id="IPR009267">
    <property type="entry name" value="NTP_transf_6"/>
</dbReference>
<organism evidence="1 2">
    <name type="scientific">Acinetobacter equi</name>
    <dbReference type="NCBI Taxonomy" id="1324350"/>
    <lineage>
        <taxon>Bacteria</taxon>
        <taxon>Pseudomonadati</taxon>
        <taxon>Pseudomonadota</taxon>
        <taxon>Gammaproteobacteria</taxon>
        <taxon>Moraxellales</taxon>
        <taxon>Moraxellaceae</taxon>
        <taxon>Acinetobacter</taxon>
    </lineage>
</organism>
<dbReference type="AlphaFoldDB" id="A0A0N9VCF7"/>
<proteinExistence type="predicted"/>
<gene>
    <name evidence="1" type="ORF">AOY20_04030</name>
</gene>
<dbReference type="Proteomes" id="UP000064939">
    <property type="component" value="Chromosome"/>
</dbReference>
<dbReference type="KEGG" id="aei:AOY20_04030"/>
<dbReference type="OrthoDB" id="9805247at2"/>
<dbReference type="EMBL" id="CP012808">
    <property type="protein sequence ID" value="ALH94768.1"/>
    <property type="molecule type" value="Genomic_DNA"/>
</dbReference>
<evidence type="ECO:0000313" key="2">
    <source>
        <dbReference type="Proteomes" id="UP000064939"/>
    </source>
</evidence>
<accession>A0A0N9VCF7</accession>
<name>A0A0N9VCF7_9GAMM</name>
<dbReference type="Pfam" id="PF06042">
    <property type="entry name" value="NTP_transf_6"/>
    <property type="match status" value="1"/>
</dbReference>